<dbReference type="InterPro" id="IPR050071">
    <property type="entry name" value="Dehydroquinate_synthase"/>
</dbReference>
<comment type="cofactor">
    <cofactor evidence="1">
        <name>NAD(+)</name>
        <dbReference type="ChEBI" id="CHEBI:57540"/>
    </cofactor>
</comment>
<accession>A0A8G2FW10</accession>
<dbReference type="GO" id="GO:0046872">
    <property type="term" value="F:metal ion binding"/>
    <property type="evidence" value="ECO:0007669"/>
    <property type="project" value="UniProtKB-KW"/>
</dbReference>
<dbReference type="Gene3D" id="3.40.50.1970">
    <property type="match status" value="1"/>
</dbReference>
<keyword evidence="6" id="KW-0170">Cobalt</keyword>
<dbReference type="GO" id="GO:0003856">
    <property type="term" value="F:3-dehydroquinate synthase activity"/>
    <property type="evidence" value="ECO:0007669"/>
    <property type="project" value="TreeGrafter"/>
</dbReference>
<dbReference type="Proteomes" id="UP000192315">
    <property type="component" value="Unassembled WGS sequence"/>
</dbReference>
<organism evidence="9 10">
    <name type="scientific">Picrophilus torridus (strain ATCC 700027 / DSM 9790 / JCM 10055 / NBRC 100828 / KAW 2/3)</name>
    <dbReference type="NCBI Taxonomy" id="1122961"/>
    <lineage>
        <taxon>Archaea</taxon>
        <taxon>Methanobacteriati</taxon>
        <taxon>Thermoplasmatota</taxon>
        <taxon>Thermoplasmata</taxon>
        <taxon>Thermoplasmatales</taxon>
        <taxon>Picrophilaceae</taxon>
        <taxon>Picrophilus</taxon>
    </lineage>
</organism>
<evidence type="ECO:0000259" key="7">
    <source>
        <dbReference type="Pfam" id="PF01761"/>
    </source>
</evidence>
<evidence type="ECO:0000313" key="9">
    <source>
        <dbReference type="EMBL" id="SMD30511.1"/>
    </source>
</evidence>
<keyword evidence="5" id="KW-0456">Lyase</keyword>
<evidence type="ECO:0000256" key="2">
    <source>
        <dbReference type="ARBA" id="ARBA00001941"/>
    </source>
</evidence>
<keyword evidence="4" id="KW-0520">NAD</keyword>
<reference evidence="9 10" key="1">
    <citation type="submission" date="2017-04" db="EMBL/GenBank/DDBJ databases">
        <authorList>
            <person name="Varghese N."/>
            <person name="Submissions S."/>
        </authorList>
    </citation>
    <scope>NUCLEOTIDE SEQUENCE [LARGE SCALE GENOMIC DNA]</scope>
    <source>
        <strain evidence="9 10">DSM 9789</strain>
    </source>
</reference>
<evidence type="ECO:0000256" key="1">
    <source>
        <dbReference type="ARBA" id="ARBA00001911"/>
    </source>
</evidence>
<keyword evidence="3" id="KW-0479">Metal-binding</keyword>
<dbReference type="RefSeq" id="WP_084272458.1">
    <property type="nucleotide sequence ID" value="NZ_FWYE01000001.1"/>
</dbReference>
<evidence type="ECO:0000313" key="10">
    <source>
        <dbReference type="Proteomes" id="UP000192315"/>
    </source>
</evidence>
<feature type="domain" description="3-dehydroquinate synthase C-terminal" evidence="8">
    <location>
        <begin position="166"/>
        <end position="304"/>
    </location>
</feature>
<evidence type="ECO:0000256" key="5">
    <source>
        <dbReference type="ARBA" id="ARBA00023239"/>
    </source>
</evidence>
<evidence type="ECO:0000259" key="8">
    <source>
        <dbReference type="Pfam" id="PF24621"/>
    </source>
</evidence>
<comment type="cofactor">
    <cofactor evidence="2">
        <name>Co(2+)</name>
        <dbReference type="ChEBI" id="CHEBI:48828"/>
    </cofactor>
</comment>
<feature type="domain" description="3-dehydroquinate synthase N-terminal" evidence="7">
    <location>
        <begin position="54"/>
        <end position="158"/>
    </location>
</feature>
<dbReference type="CDD" id="cd08195">
    <property type="entry name" value="DHQS"/>
    <property type="match status" value="1"/>
</dbReference>
<dbReference type="Pfam" id="PF01761">
    <property type="entry name" value="DHQ_synthase"/>
    <property type="match status" value="1"/>
</dbReference>
<dbReference type="PANTHER" id="PTHR43622">
    <property type="entry name" value="3-DEHYDROQUINATE SYNTHASE"/>
    <property type="match status" value="1"/>
</dbReference>
<dbReference type="SUPFAM" id="SSF56796">
    <property type="entry name" value="Dehydroquinate synthase-like"/>
    <property type="match status" value="1"/>
</dbReference>
<dbReference type="InterPro" id="IPR030963">
    <property type="entry name" value="DHQ_synth_fam"/>
</dbReference>
<gene>
    <name evidence="9" type="ORF">SAMN02745355_0396</name>
</gene>
<dbReference type="InterPro" id="IPR056179">
    <property type="entry name" value="DHQS_C"/>
</dbReference>
<sequence length="338" mass="37784">MDLKYKLGNDVIRIVTGKNILKDFACELNSGGNISIISRNVYKKYDLSFIKNRIIIDDGERAKSMEYLTLIINELLNKRVERGDSIIYIGGGTTGDLSGFAASIYKRGMGLIAVPTTLLAQVDSSIGGKNGINYMNIKNLIGTFYNPKLIIDDISFIDDKKLMMDGLAESLKMGITIEPELFNIINNDPDYIIENIERIITLSINAKLSIVSKDFHDKKHLRYVLNFGHTIGHALESYFNNNISHGEAVANGMIIEAYISKCLGNADISNEIRSIIKRLGFKIIDFRSVDINRLLEYIKNDKKSESGYINIVAVNGIGRYKIEALSPEEMLRILGGMP</sequence>
<proteinExistence type="predicted"/>
<keyword evidence="10" id="KW-1185">Reference proteome</keyword>
<evidence type="ECO:0000256" key="3">
    <source>
        <dbReference type="ARBA" id="ARBA00022723"/>
    </source>
</evidence>
<dbReference type="EMBL" id="FWYE01000001">
    <property type="protein sequence ID" value="SMD30511.1"/>
    <property type="molecule type" value="Genomic_DNA"/>
</dbReference>
<dbReference type="GO" id="GO:0009073">
    <property type="term" value="P:aromatic amino acid family biosynthetic process"/>
    <property type="evidence" value="ECO:0007669"/>
    <property type="project" value="InterPro"/>
</dbReference>
<dbReference type="Pfam" id="PF24621">
    <property type="entry name" value="DHQS_C"/>
    <property type="match status" value="1"/>
</dbReference>
<dbReference type="PIRSF" id="PIRSF001455">
    <property type="entry name" value="DHQ_synth"/>
    <property type="match status" value="1"/>
</dbReference>
<protein>
    <submittedName>
        <fullName evidence="9">3-dehydroquinate synthase</fullName>
    </submittedName>
</protein>
<comment type="caution">
    <text evidence="9">The sequence shown here is derived from an EMBL/GenBank/DDBJ whole genome shotgun (WGS) entry which is preliminary data.</text>
</comment>
<dbReference type="Gene3D" id="1.20.1090.10">
    <property type="entry name" value="Dehydroquinate synthase-like - alpha domain"/>
    <property type="match status" value="1"/>
</dbReference>
<dbReference type="PANTHER" id="PTHR43622:SF1">
    <property type="entry name" value="3-DEHYDROQUINATE SYNTHASE"/>
    <property type="match status" value="1"/>
</dbReference>
<evidence type="ECO:0000256" key="4">
    <source>
        <dbReference type="ARBA" id="ARBA00023027"/>
    </source>
</evidence>
<dbReference type="InterPro" id="IPR030960">
    <property type="entry name" value="DHQS/DOIS_N"/>
</dbReference>
<evidence type="ECO:0000256" key="6">
    <source>
        <dbReference type="ARBA" id="ARBA00023285"/>
    </source>
</evidence>
<name>A0A8G2FW10_PICTO</name>
<dbReference type="AlphaFoldDB" id="A0A8G2FW10"/>